<organism evidence="3 4">
    <name type="scientific">Phytohabitans aurantiacus</name>
    <dbReference type="NCBI Taxonomy" id="3016789"/>
    <lineage>
        <taxon>Bacteria</taxon>
        <taxon>Bacillati</taxon>
        <taxon>Actinomycetota</taxon>
        <taxon>Actinomycetes</taxon>
        <taxon>Micromonosporales</taxon>
        <taxon>Micromonosporaceae</taxon>
    </lineage>
</organism>
<keyword evidence="1" id="KW-0378">Hydrolase</keyword>
<protein>
    <submittedName>
        <fullName evidence="3">Phosphatase</fullName>
    </submittedName>
</protein>
<accession>A0ABQ5QZX5</accession>
<feature type="domain" description="PPM-type phosphatase" evidence="2">
    <location>
        <begin position="173"/>
        <end position="386"/>
    </location>
</feature>
<dbReference type="SUPFAM" id="SSF81606">
    <property type="entry name" value="PP2C-like"/>
    <property type="match status" value="1"/>
</dbReference>
<proteinExistence type="predicted"/>
<dbReference type="Proteomes" id="UP001144280">
    <property type="component" value="Unassembled WGS sequence"/>
</dbReference>
<reference evidence="3" key="1">
    <citation type="submission" date="2022-12" db="EMBL/GenBank/DDBJ databases">
        <title>New Phytohabitans aurantiacus sp. RD004123 nov., an actinomycete isolated from soil.</title>
        <authorList>
            <person name="Triningsih D.W."/>
            <person name="Harunari E."/>
            <person name="Igarashi Y."/>
        </authorList>
    </citation>
    <scope>NUCLEOTIDE SEQUENCE</scope>
    <source>
        <strain evidence="3">RD004123</strain>
    </source>
</reference>
<dbReference type="Pfam" id="PF07228">
    <property type="entry name" value="SpoIIE"/>
    <property type="match status" value="1"/>
</dbReference>
<dbReference type="SMART" id="SM00331">
    <property type="entry name" value="PP2C_SIG"/>
    <property type="match status" value="1"/>
</dbReference>
<keyword evidence="4" id="KW-1185">Reference proteome</keyword>
<dbReference type="Gene3D" id="3.60.40.10">
    <property type="entry name" value="PPM-type phosphatase domain"/>
    <property type="match status" value="1"/>
</dbReference>
<dbReference type="InterPro" id="IPR052016">
    <property type="entry name" value="Bact_Sigma-Reg"/>
</dbReference>
<dbReference type="PANTHER" id="PTHR43156:SF2">
    <property type="entry name" value="STAGE II SPORULATION PROTEIN E"/>
    <property type="match status" value="1"/>
</dbReference>
<name>A0ABQ5QZX5_9ACTN</name>
<dbReference type="PANTHER" id="PTHR43156">
    <property type="entry name" value="STAGE II SPORULATION PROTEIN E-RELATED"/>
    <property type="match status" value="1"/>
</dbReference>
<gene>
    <name evidence="3" type="ORF">Pa4123_53220</name>
</gene>
<evidence type="ECO:0000259" key="2">
    <source>
        <dbReference type="SMART" id="SM00331"/>
    </source>
</evidence>
<evidence type="ECO:0000256" key="1">
    <source>
        <dbReference type="ARBA" id="ARBA00022801"/>
    </source>
</evidence>
<dbReference type="InterPro" id="IPR001932">
    <property type="entry name" value="PPM-type_phosphatase-like_dom"/>
</dbReference>
<evidence type="ECO:0000313" key="3">
    <source>
        <dbReference type="EMBL" id="GLI00046.1"/>
    </source>
</evidence>
<dbReference type="EMBL" id="BSDI01000030">
    <property type="protein sequence ID" value="GLI00046.1"/>
    <property type="molecule type" value="Genomic_DNA"/>
</dbReference>
<evidence type="ECO:0000313" key="4">
    <source>
        <dbReference type="Proteomes" id="UP001144280"/>
    </source>
</evidence>
<dbReference type="InterPro" id="IPR036457">
    <property type="entry name" value="PPM-type-like_dom_sf"/>
</dbReference>
<sequence>MVDPTLLLRRRERLAVRHMHERQAVARRALAEAPAHLLVERLAECLAEAYGIDDVELYQVDYRLAALLPLGGGETLTSGDDPAWRSFDEQAEVVDGPARYLPVTMRGERMGVLRLAPVTGHASELAEIATMLAHELSAVRGSTDRYTVAARSRRLSLAAEMQWELLPGRSRARPAFSLAGQLEPAYAVRGDSFDWADDADRLYLTTLNGMGEGVAAASLTSLATNALRNARRAGLDLGDQAALADQAVWAYHGGTQHVSALLLQLDLATGLVTAVDAGSPRLMILRDGEVIDQELVAQFPLGMFEGTMYHEQRFHLAAGDRLMVVSDGVLDAISAAGQYGDQQLASFVRDARSLAPLQAVRSLLADLRAFVGGDLVDDAVAVCLDWAPA</sequence>
<comment type="caution">
    <text evidence="3">The sequence shown here is derived from an EMBL/GenBank/DDBJ whole genome shotgun (WGS) entry which is preliminary data.</text>
</comment>